<name>A0AAD7SZ59_9TELE</name>
<keyword evidence="2" id="KW-1185">Reference proteome</keyword>
<sequence>MRGPAATGTSVPFVRSGGHVDAAHVGPSAASRAPARAWQGSVAMQRRQAQQAGHHPPSAPRTRAFCGNQGDGWLCDIWNSRRIPEWMALLREERISGKLDGNYSPAVSCVFDLSVPPFVLIKERHPAGASRAQLFREARRYLRAPSHRGVTLINRTALPLSSVVMIGREEGGSCFNDERIMAPALRTAG</sequence>
<evidence type="ECO:0000313" key="2">
    <source>
        <dbReference type="Proteomes" id="UP001221898"/>
    </source>
</evidence>
<gene>
    <name evidence="1" type="ORF">AAFF_G00203570</name>
</gene>
<proteinExistence type="predicted"/>
<organism evidence="1 2">
    <name type="scientific">Aldrovandia affinis</name>
    <dbReference type="NCBI Taxonomy" id="143900"/>
    <lineage>
        <taxon>Eukaryota</taxon>
        <taxon>Metazoa</taxon>
        <taxon>Chordata</taxon>
        <taxon>Craniata</taxon>
        <taxon>Vertebrata</taxon>
        <taxon>Euteleostomi</taxon>
        <taxon>Actinopterygii</taxon>
        <taxon>Neopterygii</taxon>
        <taxon>Teleostei</taxon>
        <taxon>Notacanthiformes</taxon>
        <taxon>Halosauridae</taxon>
        <taxon>Aldrovandia</taxon>
    </lineage>
</organism>
<dbReference type="EMBL" id="JAINUG010000027">
    <property type="protein sequence ID" value="KAJ8410376.1"/>
    <property type="molecule type" value="Genomic_DNA"/>
</dbReference>
<reference evidence="1" key="1">
    <citation type="journal article" date="2023" name="Science">
        <title>Genome structures resolve the early diversification of teleost fishes.</title>
        <authorList>
            <person name="Parey E."/>
            <person name="Louis A."/>
            <person name="Montfort J."/>
            <person name="Bouchez O."/>
            <person name="Roques C."/>
            <person name="Iampietro C."/>
            <person name="Lluch J."/>
            <person name="Castinel A."/>
            <person name="Donnadieu C."/>
            <person name="Desvignes T."/>
            <person name="Floi Bucao C."/>
            <person name="Jouanno E."/>
            <person name="Wen M."/>
            <person name="Mejri S."/>
            <person name="Dirks R."/>
            <person name="Jansen H."/>
            <person name="Henkel C."/>
            <person name="Chen W.J."/>
            <person name="Zahm M."/>
            <person name="Cabau C."/>
            <person name="Klopp C."/>
            <person name="Thompson A.W."/>
            <person name="Robinson-Rechavi M."/>
            <person name="Braasch I."/>
            <person name="Lecointre G."/>
            <person name="Bobe J."/>
            <person name="Postlethwait J.H."/>
            <person name="Berthelot C."/>
            <person name="Roest Crollius H."/>
            <person name="Guiguen Y."/>
        </authorList>
    </citation>
    <scope>NUCLEOTIDE SEQUENCE</scope>
    <source>
        <strain evidence="1">NC1722</strain>
    </source>
</reference>
<dbReference type="Proteomes" id="UP001221898">
    <property type="component" value="Unassembled WGS sequence"/>
</dbReference>
<accession>A0AAD7SZ59</accession>
<dbReference type="AlphaFoldDB" id="A0AAD7SZ59"/>
<evidence type="ECO:0000313" key="1">
    <source>
        <dbReference type="EMBL" id="KAJ8410376.1"/>
    </source>
</evidence>
<protein>
    <submittedName>
        <fullName evidence="1">Uncharacterized protein</fullName>
    </submittedName>
</protein>
<comment type="caution">
    <text evidence="1">The sequence shown here is derived from an EMBL/GenBank/DDBJ whole genome shotgun (WGS) entry which is preliminary data.</text>
</comment>